<proteinExistence type="predicted"/>
<feature type="chain" id="PRO_5045281483" description="EGF-like domain-containing protein" evidence="1">
    <location>
        <begin position="23"/>
        <end position="496"/>
    </location>
</feature>
<keyword evidence="4" id="KW-1185">Reference proteome</keyword>
<dbReference type="PROSITE" id="PS01186">
    <property type="entry name" value="EGF_2"/>
    <property type="match status" value="1"/>
</dbReference>
<organism evidence="3 4">
    <name type="scientific">Orchesella dallaii</name>
    <dbReference type="NCBI Taxonomy" id="48710"/>
    <lineage>
        <taxon>Eukaryota</taxon>
        <taxon>Metazoa</taxon>
        <taxon>Ecdysozoa</taxon>
        <taxon>Arthropoda</taxon>
        <taxon>Hexapoda</taxon>
        <taxon>Collembola</taxon>
        <taxon>Entomobryomorpha</taxon>
        <taxon>Entomobryoidea</taxon>
        <taxon>Orchesellidae</taxon>
        <taxon>Orchesellinae</taxon>
        <taxon>Orchesella</taxon>
    </lineage>
</organism>
<evidence type="ECO:0000259" key="2">
    <source>
        <dbReference type="PROSITE" id="PS01186"/>
    </source>
</evidence>
<accession>A0ABP1R8L7</accession>
<reference evidence="3 4" key="1">
    <citation type="submission" date="2024-08" db="EMBL/GenBank/DDBJ databases">
        <authorList>
            <person name="Cucini C."/>
            <person name="Frati F."/>
        </authorList>
    </citation>
    <scope>NUCLEOTIDE SEQUENCE [LARGE SCALE GENOMIC DNA]</scope>
</reference>
<protein>
    <recommendedName>
        <fullName evidence="2">EGF-like domain-containing protein</fullName>
    </recommendedName>
</protein>
<feature type="domain" description="EGF-like" evidence="2">
    <location>
        <begin position="333"/>
        <end position="347"/>
    </location>
</feature>
<dbReference type="InterPro" id="IPR000742">
    <property type="entry name" value="EGF"/>
</dbReference>
<evidence type="ECO:0000256" key="1">
    <source>
        <dbReference type="SAM" id="SignalP"/>
    </source>
</evidence>
<keyword evidence="1" id="KW-0732">Signal</keyword>
<evidence type="ECO:0000313" key="3">
    <source>
        <dbReference type="EMBL" id="CAL8123041.1"/>
    </source>
</evidence>
<name>A0ABP1R8L7_9HEXA</name>
<feature type="signal peptide" evidence="1">
    <location>
        <begin position="1"/>
        <end position="22"/>
    </location>
</feature>
<sequence>MRYPDISCFLLVLLSLATSIQGIRTRATRAHYNEYCDNRAIRCDSSLSLTCRNNTCSCLKPESMVYDASRRSCAALARETCKFTVMEEYRTWQEEVHCVTNAHCDFSQSICVCNRGYIELANGTCIPKKSYGETCDNSSDCKQDFSLMCKDSKCVCLPNVSEYSEEMNQCVGLADKPCVNDLCTANAICREEPRRSYYRPSVELDSDDSTEDVDEYAETLRDPSSIGRCQCRTAFGVTTGGRCQLGYGGKCDHQQAKCMSWLKCKEGTCSCHYPAHQIYDKNMETCLSRVGGPCTDPAGGSVNKSSSSSQAKKILCIPGTICTQKQETSKFQCSCPEGYIENKDRSCDLGFGQTCRTTTQYTSSRQSSSSLLASMSAARCDKIGKLYCIDARCRCVDELHAYDQTSRMCKGLVGAFCNPKNKNECITGTYCQERRGGEGQEGFCQCLAYYAENEDGTCSLPPALMAVKSGGGSGDIGEGWNVSSNSVWSIFDKDED</sequence>
<dbReference type="Proteomes" id="UP001642540">
    <property type="component" value="Unassembled WGS sequence"/>
</dbReference>
<dbReference type="EMBL" id="CAXLJM020000068">
    <property type="protein sequence ID" value="CAL8123041.1"/>
    <property type="molecule type" value="Genomic_DNA"/>
</dbReference>
<gene>
    <name evidence="3" type="ORF">ODALV1_LOCUS20064</name>
</gene>
<comment type="caution">
    <text evidence="3">The sequence shown here is derived from an EMBL/GenBank/DDBJ whole genome shotgun (WGS) entry which is preliminary data.</text>
</comment>
<evidence type="ECO:0000313" key="4">
    <source>
        <dbReference type="Proteomes" id="UP001642540"/>
    </source>
</evidence>